<keyword evidence="6" id="KW-1185">Reference proteome</keyword>
<organism evidence="5 6">
    <name type="scientific">Paludibacterium paludis</name>
    <dbReference type="NCBI Taxonomy" id="1225769"/>
    <lineage>
        <taxon>Bacteria</taxon>
        <taxon>Pseudomonadati</taxon>
        <taxon>Pseudomonadota</taxon>
        <taxon>Betaproteobacteria</taxon>
        <taxon>Neisseriales</taxon>
        <taxon>Chromobacteriaceae</taxon>
        <taxon>Paludibacterium</taxon>
    </lineage>
</organism>
<comment type="caution">
    <text evidence="5">The sequence shown here is derived from an EMBL/GenBank/DDBJ whole genome shotgun (WGS) entry which is preliminary data.</text>
</comment>
<keyword evidence="2" id="KW-0808">Transferase</keyword>
<dbReference type="PROSITE" id="PS50405">
    <property type="entry name" value="GST_CTER"/>
    <property type="match status" value="1"/>
</dbReference>
<dbReference type="FunFam" id="3.40.30.10:FF:000039">
    <property type="entry name" value="Glutathione S-transferase domain"/>
    <property type="match status" value="1"/>
</dbReference>
<dbReference type="InterPro" id="IPR004045">
    <property type="entry name" value="Glutathione_S-Trfase_N"/>
</dbReference>
<dbReference type="RefSeq" id="WP_189534297.1">
    <property type="nucleotide sequence ID" value="NZ_BMYX01000012.1"/>
</dbReference>
<dbReference type="SUPFAM" id="SSF52833">
    <property type="entry name" value="Thioredoxin-like"/>
    <property type="match status" value="1"/>
</dbReference>
<evidence type="ECO:0000256" key="2">
    <source>
        <dbReference type="ARBA" id="ARBA00022679"/>
    </source>
</evidence>
<dbReference type="InterPro" id="IPR040079">
    <property type="entry name" value="Glutathione_S-Trfase"/>
</dbReference>
<dbReference type="SFLD" id="SFLDG00358">
    <property type="entry name" value="Main_(cytGST)"/>
    <property type="match status" value="1"/>
</dbReference>
<dbReference type="PROSITE" id="PS50404">
    <property type="entry name" value="GST_NTER"/>
    <property type="match status" value="1"/>
</dbReference>
<dbReference type="Pfam" id="PF02798">
    <property type="entry name" value="GST_N"/>
    <property type="match status" value="1"/>
</dbReference>
<evidence type="ECO:0000259" key="4">
    <source>
        <dbReference type="PROSITE" id="PS50405"/>
    </source>
</evidence>
<dbReference type="GO" id="GO:0016740">
    <property type="term" value="F:transferase activity"/>
    <property type="evidence" value="ECO:0007669"/>
    <property type="project" value="UniProtKB-KW"/>
</dbReference>
<dbReference type="PANTHER" id="PTHR44051:SF19">
    <property type="entry name" value="DISULFIDE-BOND OXIDOREDUCTASE YFCG"/>
    <property type="match status" value="1"/>
</dbReference>
<dbReference type="Gene3D" id="3.40.30.10">
    <property type="entry name" value="Glutaredoxin"/>
    <property type="match status" value="1"/>
</dbReference>
<evidence type="ECO:0000256" key="1">
    <source>
        <dbReference type="ARBA" id="ARBA00007409"/>
    </source>
</evidence>
<evidence type="ECO:0000313" key="6">
    <source>
        <dbReference type="Proteomes" id="UP000645257"/>
    </source>
</evidence>
<sequence length="207" mass="22974">MIRILGRLSSINVRKVLWTCHEIGLDYEREDWGRGFRPTASDEFMALNPHALVPVLIDGPTVLWESNTICRYLAASRGRDDLLPSAPAARAEVEKWMDWQATGPGQSSSYAFHALSRRTPGYDDPARIGESQANWTRHMTILDAYLAGRGAFIAGDAFSLADIVLGLMAQRWFLTPFDKPRLERLHAYYSGLCARPAFVGHGGAGVP</sequence>
<reference evidence="5" key="2">
    <citation type="submission" date="2020-09" db="EMBL/GenBank/DDBJ databases">
        <authorList>
            <person name="Sun Q."/>
            <person name="Kim S."/>
        </authorList>
    </citation>
    <scope>NUCLEOTIDE SEQUENCE</scope>
    <source>
        <strain evidence="5">KCTC 32182</strain>
    </source>
</reference>
<name>A0A918U9Z4_9NEIS</name>
<evidence type="ECO:0000313" key="5">
    <source>
        <dbReference type="EMBL" id="GGY18391.1"/>
    </source>
</evidence>
<dbReference type="EMBL" id="BMYX01000012">
    <property type="protein sequence ID" value="GGY18391.1"/>
    <property type="molecule type" value="Genomic_DNA"/>
</dbReference>
<dbReference type="Gene3D" id="1.20.1050.10">
    <property type="match status" value="1"/>
</dbReference>
<reference evidence="5" key="1">
    <citation type="journal article" date="2014" name="Int. J. Syst. Evol. Microbiol.">
        <title>Complete genome sequence of Corynebacterium casei LMG S-19264T (=DSM 44701T), isolated from a smear-ripened cheese.</title>
        <authorList>
            <consortium name="US DOE Joint Genome Institute (JGI-PGF)"/>
            <person name="Walter F."/>
            <person name="Albersmeier A."/>
            <person name="Kalinowski J."/>
            <person name="Ruckert C."/>
        </authorList>
    </citation>
    <scope>NUCLEOTIDE SEQUENCE</scope>
    <source>
        <strain evidence="5">KCTC 32182</strain>
    </source>
</reference>
<protein>
    <submittedName>
        <fullName evidence="5">Glutathione S-transferase</fullName>
    </submittedName>
</protein>
<proteinExistence type="inferred from homology"/>
<dbReference type="SFLD" id="SFLDG01150">
    <property type="entry name" value="Main.1:_Beta-like"/>
    <property type="match status" value="1"/>
</dbReference>
<dbReference type="SUPFAM" id="SSF47616">
    <property type="entry name" value="GST C-terminal domain-like"/>
    <property type="match status" value="1"/>
</dbReference>
<accession>A0A918U9Z4</accession>
<dbReference type="SFLD" id="SFLDS00019">
    <property type="entry name" value="Glutathione_Transferase_(cytos"/>
    <property type="match status" value="1"/>
</dbReference>
<dbReference type="InterPro" id="IPR036282">
    <property type="entry name" value="Glutathione-S-Trfase_C_sf"/>
</dbReference>
<feature type="domain" description="GST N-terminal" evidence="3">
    <location>
        <begin position="1"/>
        <end position="81"/>
    </location>
</feature>
<dbReference type="PANTHER" id="PTHR44051">
    <property type="entry name" value="GLUTATHIONE S-TRANSFERASE-RELATED"/>
    <property type="match status" value="1"/>
</dbReference>
<dbReference type="Pfam" id="PF13410">
    <property type="entry name" value="GST_C_2"/>
    <property type="match status" value="1"/>
</dbReference>
<comment type="similarity">
    <text evidence="1">Belongs to the GST superfamily.</text>
</comment>
<dbReference type="InterPro" id="IPR036249">
    <property type="entry name" value="Thioredoxin-like_sf"/>
</dbReference>
<evidence type="ECO:0000259" key="3">
    <source>
        <dbReference type="PROSITE" id="PS50404"/>
    </source>
</evidence>
<dbReference type="CDD" id="cd03047">
    <property type="entry name" value="GST_N_2"/>
    <property type="match status" value="1"/>
</dbReference>
<gene>
    <name evidence="5" type="ORF">GCM10011289_22340</name>
</gene>
<dbReference type="AlphaFoldDB" id="A0A918U9Z4"/>
<dbReference type="InterPro" id="IPR010987">
    <property type="entry name" value="Glutathione-S-Trfase_C-like"/>
</dbReference>
<feature type="domain" description="GST C-terminal" evidence="4">
    <location>
        <begin position="86"/>
        <end position="207"/>
    </location>
</feature>
<dbReference type="Proteomes" id="UP000645257">
    <property type="component" value="Unassembled WGS sequence"/>
</dbReference>